<evidence type="ECO:0000256" key="4">
    <source>
        <dbReference type="ARBA" id="ARBA00022741"/>
    </source>
</evidence>
<evidence type="ECO:0000256" key="3">
    <source>
        <dbReference type="ARBA" id="ARBA00022679"/>
    </source>
</evidence>
<keyword evidence="3 8" id="KW-0808">Transferase</keyword>
<dbReference type="GO" id="GO:0005829">
    <property type="term" value="C:cytosol"/>
    <property type="evidence" value="ECO:0007669"/>
    <property type="project" value="TreeGrafter"/>
</dbReference>
<dbReference type="GO" id="GO:0004618">
    <property type="term" value="F:phosphoglycerate kinase activity"/>
    <property type="evidence" value="ECO:0007669"/>
    <property type="project" value="UniProtKB-EC"/>
</dbReference>
<feature type="binding site" evidence="7">
    <location>
        <position position="304"/>
    </location>
    <ligand>
        <name>ATP</name>
        <dbReference type="ChEBI" id="CHEBI:30616"/>
    </ligand>
</feature>
<dbReference type="GO" id="GO:0006094">
    <property type="term" value="P:gluconeogenesis"/>
    <property type="evidence" value="ECO:0007669"/>
    <property type="project" value="TreeGrafter"/>
</dbReference>
<keyword evidence="4" id="KW-0547">Nucleotide-binding</keyword>
<dbReference type="EC" id="2.7.2.3" evidence="2 8"/>
<dbReference type="GO" id="GO:0005524">
    <property type="term" value="F:ATP binding"/>
    <property type="evidence" value="ECO:0007669"/>
    <property type="project" value="UniProtKB-KW"/>
</dbReference>
<comment type="caution">
    <text evidence="9">The sequence shown here is derived from an EMBL/GenBank/DDBJ whole genome shotgun (WGS) entry which is preliminary data.</text>
</comment>
<proteinExistence type="inferred from homology"/>
<evidence type="ECO:0000256" key="7">
    <source>
        <dbReference type="PIRSR" id="PIRSR000724-2"/>
    </source>
</evidence>
<dbReference type="PIRSF" id="PIRSF000724">
    <property type="entry name" value="Pgk"/>
    <property type="match status" value="1"/>
</dbReference>
<organism evidence="9 10">
    <name type="scientific">Candidatus Harrisonbacteria bacterium CG10_big_fil_rev_8_21_14_0_10_49_15</name>
    <dbReference type="NCBI Taxonomy" id="1974587"/>
    <lineage>
        <taxon>Bacteria</taxon>
        <taxon>Candidatus Harrisoniibacteriota</taxon>
    </lineage>
</organism>
<evidence type="ECO:0000256" key="2">
    <source>
        <dbReference type="ARBA" id="ARBA00013061"/>
    </source>
</evidence>
<gene>
    <name evidence="9" type="primary">pgk</name>
    <name evidence="9" type="ORF">COU11_02505</name>
</gene>
<dbReference type="Pfam" id="PF00162">
    <property type="entry name" value="PGK"/>
    <property type="match status" value="1"/>
</dbReference>
<dbReference type="PANTHER" id="PTHR11406:SF23">
    <property type="entry name" value="PHOSPHOGLYCERATE KINASE 1, CHLOROPLASTIC-RELATED"/>
    <property type="match status" value="1"/>
</dbReference>
<dbReference type="Gene3D" id="3.40.50.1260">
    <property type="entry name" value="Phosphoglycerate kinase, N-terminal domain"/>
    <property type="match status" value="2"/>
</dbReference>
<evidence type="ECO:0000313" key="9">
    <source>
        <dbReference type="EMBL" id="PIR87077.1"/>
    </source>
</evidence>
<evidence type="ECO:0000256" key="1">
    <source>
        <dbReference type="ARBA" id="ARBA00000642"/>
    </source>
</evidence>
<reference evidence="10" key="1">
    <citation type="submission" date="2017-09" db="EMBL/GenBank/DDBJ databases">
        <title>Depth-based differentiation of microbial function through sediment-hosted aquifers and enrichment of novel symbionts in the deep terrestrial subsurface.</title>
        <authorList>
            <person name="Probst A.J."/>
            <person name="Ladd B."/>
            <person name="Jarett J.K."/>
            <person name="Geller-Mcgrath D.E."/>
            <person name="Sieber C.M.K."/>
            <person name="Emerson J.B."/>
            <person name="Anantharaman K."/>
            <person name="Thomas B.C."/>
            <person name="Malmstrom R."/>
            <person name="Stieglmeier M."/>
            <person name="Klingl A."/>
            <person name="Woyke T."/>
            <person name="Ryan C.M."/>
            <person name="Banfield J.F."/>
        </authorList>
    </citation>
    <scope>NUCLEOTIDE SEQUENCE [LARGE SCALE GENOMIC DNA]</scope>
</reference>
<keyword evidence="6 7" id="KW-0067">ATP-binding</keyword>
<feature type="binding site" evidence="7">
    <location>
        <position position="205"/>
    </location>
    <ligand>
        <name>ATP</name>
        <dbReference type="ChEBI" id="CHEBI:30616"/>
    </ligand>
</feature>
<dbReference type="EMBL" id="PFBD01000020">
    <property type="protein sequence ID" value="PIR87077.1"/>
    <property type="molecule type" value="Genomic_DNA"/>
</dbReference>
<comment type="catalytic activity">
    <reaction evidence="1 8">
        <text>(2R)-3-phosphoglycerate + ATP = (2R)-3-phospho-glyceroyl phosphate + ADP</text>
        <dbReference type="Rhea" id="RHEA:14801"/>
        <dbReference type="ChEBI" id="CHEBI:30616"/>
        <dbReference type="ChEBI" id="CHEBI:57604"/>
        <dbReference type="ChEBI" id="CHEBI:58272"/>
        <dbReference type="ChEBI" id="CHEBI:456216"/>
        <dbReference type="EC" id="2.7.2.3"/>
    </reaction>
</comment>
<accession>A0A2H0UKZ1</accession>
<dbReference type="PRINTS" id="PR00477">
    <property type="entry name" value="PHGLYCKINASE"/>
</dbReference>
<comment type="similarity">
    <text evidence="8">Belongs to the phosphoglycerate kinase family.</text>
</comment>
<evidence type="ECO:0000256" key="8">
    <source>
        <dbReference type="RuleBase" id="RU000532"/>
    </source>
</evidence>
<name>A0A2H0UKZ1_9BACT</name>
<dbReference type="GO" id="GO:0043531">
    <property type="term" value="F:ADP binding"/>
    <property type="evidence" value="ECO:0007669"/>
    <property type="project" value="TreeGrafter"/>
</dbReference>
<keyword evidence="5 8" id="KW-0418">Kinase</keyword>
<dbReference type="InterPro" id="IPR001576">
    <property type="entry name" value="Phosphoglycerate_kinase"/>
</dbReference>
<protein>
    <recommendedName>
        <fullName evidence="2 8">Phosphoglycerate kinase</fullName>
        <ecNumber evidence="2 8">2.7.2.3</ecNumber>
    </recommendedName>
</protein>
<evidence type="ECO:0000256" key="6">
    <source>
        <dbReference type="ARBA" id="ARBA00022840"/>
    </source>
</evidence>
<dbReference type="SUPFAM" id="SSF53748">
    <property type="entry name" value="Phosphoglycerate kinase"/>
    <property type="match status" value="1"/>
</dbReference>
<dbReference type="GO" id="GO:0006096">
    <property type="term" value="P:glycolytic process"/>
    <property type="evidence" value="ECO:0007669"/>
    <property type="project" value="InterPro"/>
</dbReference>
<dbReference type="PANTHER" id="PTHR11406">
    <property type="entry name" value="PHOSPHOGLYCERATE KINASE"/>
    <property type="match status" value="1"/>
</dbReference>
<dbReference type="Proteomes" id="UP000229526">
    <property type="component" value="Unassembled WGS sequence"/>
</dbReference>
<dbReference type="AlphaFoldDB" id="A0A2H0UKZ1"/>
<sequence>MQFLKDIQEELAGKTVLLRTDLNAESAEDSFKIEKSIGTLRFLLERGAKVVVMSHRGRPTEDQVSPRRPENIPEEFSLRFVLPFLEEHLKVVPKFLPDFDFGAHKQSVAAVPAGSLFVLENVRLHSGENSGDLEYAKQMASLGDIYVNDAFGSWHPGASVTELPKLLPAYAGLLMEAELEHLNHVMDGAPTPRIVILGGGKAADKFSVIKNLYDRTDAFLIGGILANTFLKARGMDVGSSVIDEEIVEQVNSFSSDAKIILPIDFIKDAEGKILDIGPESRKLFSEHVAVSKTVIWNGPLGYFEDPAFRAGSERIAKVIADTSNCAVVGGGETTQLILEMGMSNAFTWLSTGGGAMLAFLAGKRLAGLEALGYYE</sequence>
<dbReference type="InterPro" id="IPR015824">
    <property type="entry name" value="Phosphoglycerate_kinase_N"/>
</dbReference>
<evidence type="ECO:0000256" key="5">
    <source>
        <dbReference type="ARBA" id="ARBA00022777"/>
    </source>
</evidence>
<dbReference type="InterPro" id="IPR036043">
    <property type="entry name" value="Phosphoglycerate_kinase_sf"/>
</dbReference>
<evidence type="ECO:0000313" key="10">
    <source>
        <dbReference type="Proteomes" id="UP000229526"/>
    </source>
</evidence>